<evidence type="ECO:0000313" key="2">
    <source>
        <dbReference type="Proteomes" id="UP000799436"/>
    </source>
</evidence>
<dbReference type="SUPFAM" id="SSF54427">
    <property type="entry name" value="NTF2-like"/>
    <property type="match status" value="1"/>
</dbReference>
<dbReference type="EMBL" id="ML995912">
    <property type="protein sequence ID" value="KAF2764717.1"/>
    <property type="molecule type" value="Genomic_DNA"/>
</dbReference>
<evidence type="ECO:0008006" key="3">
    <source>
        <dbReference type="Google" id="ProtNLM"/>
    </source>
</evidence>
<name>A0A6G1KVT9_9PEZI</name>
<dbReference type="AlphaFoldDB" id="A0A6G1KVT9"/>
<sequence>MSQYVAEVPFDGSVKPEIRSYYERFYQISDTPDAHQQYAEQFTKNAKLIMVSNEANGRDAILQIRKGMWEKVARRSHKPVRIYAFGPESDDTMLYGTVDYELKDGRKASVPWSARSHFTYEDGELKQDFYQVYLDTAAMANAK</sequence>
<gene>
    <name evidence="1" type="ORF">EJ03DRAFT_331615</name>
</gene>
<dbReference type="PANTHER" id="PTHR39401:SF1">
    <property type="entry name" value="SNOAL-LIKE DOMAIN-CONTAINING PROTEIN"/>
    <property type="match status" value="1"/>
</dbReference>
<dbReference type="InterPro" id="IPR032710">
    <property type="entry name" value="NTF2-like_dom_sf"/>
</dbReference>
<dbReference type="Proteomes" id="UP000799436">
    <property type="component" value="Unassembled WGS sequence"/>
</dbReference>
<dbReference type="OrthoDB" id="3468019at2759"/>
<organism evidence="1 2">
    <name type="scientific">Teratosphaeria nubilosa</name>
    <dbReference type="NCBI Taxonomy" id="161662"/>
    <lineage>
        <taxon>Eukaryota</taxon>
        <taxon>Fungi</taxon>
        <taxon>Dikarya</taxon>
        <taxon>Ascomycota</taxon>
        <taxon>Pezizomycotina</taxon>
        <taxon>Dothideomycetes</taxon>
        <taxon>Dothideomycetidae</taxon>
        <taxon>Mycosphaerellales</taxon>
        <taxon>Teratosphaeriaceae</taxon>
        <taxon>Teratosphaeria</taxon>
    </lineage>
</organism>
<evidence type="ECO:0000313" key="1">
    <source>
        <dbReference type="EMBL" id="KAF2764717.1"/>
    </source>
</evidence>
<dbReference type="Gene3D" id="3.10.450.50">
    <property type="match status" value="1"/>
</dbReference>
<reference evidence="1" key="1">
    <citation type="journal article" date="2020" name="Stud. Mycol.">
        <title>101 Dothideomycetes genomes: a test case for predicting lifestyles and emergence of pathogens.</title>
        <authorList>
            <person name="Haridas S."/>
            <person name="Albert R."/>
            <person name="Binder M."/>
            <person name="Bloem J."/>
            <person name="Labutti K."/>
            <person name="Salamov A."/>
            <person name="Andreopoulos B."/>
            <person name="Baker S."/>
            <person name="Barry K."/>
            <person name="Bills G."/>
            <person name="Bluhm B."/>
            <person name="Cannon C."/>
            <person name="Castanera R."/>
            <person name="Culley D."/>
            <person name="Daum C."/>
            <person name="Ezra D."/>
            <person name="Gonzalez J."/>
            <person name="Henrissat B."/>
            <person name="Kuo A."/>
            <person name="Liang C."/>
            <person name="Lipzen A."/>
            <person name="Lutzoni F."/>
            <person name="Magnuson J."/>
            <person name="Mondo S."/>
            <person name="Nolan M."/>
            <person name="Ohm R."/>
            <person name="Pangilinan J."/>
            <person name="Park H.-J."/>
            <person name="Ramirez L."/>
            <person name="Alfaro M."/>
            <person name="Sun H."/>
            <person name="Tritt A."/>
            <person name="Yoshinaga Y."/>
            <person name="Zwiers L.-H."/>
            <person name="Turgeon B."/>
            <person name="Goodwin S."/>
            <person name="Spatafora J."/>
            <person name="Crous P."/>
            <person name="Grigoriev I."/>
        </authorList>
    </citation>
    <scope>NUCLEOTIDE SEQUENCE</scope>
    <source>
        <strain evidence="1">CBS 116005</strain>
    </source>
</reference>
<protein>
    <recommendedName>
        <fullName evidence="3">SnoaL-like domain-containing protein</fullName>
    </recommendedName>
</protein>
<accession>A0A6G1KVT9</accession>
<dbReference type="PANTHER" id="PTHR39401">
    <property type="entry name" value="SNOAL-LIKE DOMAIN-CONTAINING PROTEIN"/>
    <property type="match status" value="1"/>
</dbReference>
<proteinExistence type="predicted"/>
<keyword evidence="2" id="KW-1185">Reference proteome</keyword>